<proteinExistence type="predicted"/>
<dbReference type="SUPFAM" id="SSF51338">
    <property type="entry name" value="Composite domain of metallo-dependent hydrolases"/>
    <property type="match status" value="1"/>
</dbReference>
<dbReference type="InterPro" id="IPR012696">
    <property type="entry name" value="PhnM"/>
</dbReference>
<dbReference type="InterPro" id="IPR051781">
    <property type="entry name" value="Metallo-dep_Hydrolase"/>
</dbReference>
<dbReference type="Pfam" id="PF07969">
    <property type="entry name" value="Amidohydro_3"/>
    <property type="match status" value="1"/>
</dbReference>
<dbReference type="GO" id="GO:0019700">
    <property type="term" value="P:organic phosphonate catabolic process"/>
    <property type="evidence" value="ECO:0007669"/>
    <property type="project" value="InterPro"/>
</dbReference>
<dbReference type="InterPro" id="IPR032466">
    <property type="entry name" value="Metal_Hydrolase"/>
</dbReference>
<dbReference type="Gene3D" id="3.20.20.140">
    <property type="entry name" value="Metal-dependent hydrolases"/>
    <property type="match status" value="2"/>
</dbReference>
<protein>
    <submittedName>
        <fullName evidence="2">Phosphonate metabolism protein PhnM</fullName>
    </submittedName>
</protein>
<evidence type="ECO:0000259" key="1">
    <source>
        <dbReference type="Pfam" id="PF07969"/>
    </source>
</evidence>
<dbReference type="NCBIfam" id="NF011984">
    <property type="entry name" value="PRK15446.1-5"/>
    <property type="match status" value="1"/>
</dbReference>
<dbReference type="PANTHER" id="PTHR43135">
    <property type="entry name" value="ALPHA-D-RIBOSE 1-METHYLPHOSPHONATE 5-TRIPHOSPHATE DIPHOSPHATASE"/>
    <property type="match status" value="1"/>
</dbReference>
<dbReference type="NCBIfam" id="NF011981">
    <property type="entry name" value="PRK15446.1-2"/>
    <property type="match status" value="1"/>
</dbReference>
<dbReference type="PIRSF" id="PIRSF038971">
    <property type="entry name" value="PhnM"/>
    <property type="match status" value="1"/>
</dbReference>
<accession>A0A162LF08</accession>
<dbReference type="SUPFAM" id="SSF51556">
    <property type="entry name" value="Metallo-dependent hydrolases"/>
    <property type="match status" value="1"/>
</dbReference>
<dbReference type="AlphaFoldDB" id="A0A162LF08"/>
<dbReference type="GO" id="GO:0016810">
    <property type="term" value="F:hydrolase activity, acting on carbon-nitrogen (but not peptide) bonds"/>
    <property type="evidence" value="ECO:0007669"/>
    <property type="project" value="InterPro"/>
</dbReference>
<name>A0A162LF08_9PROT</name>
<dbReference type="InterPro" id="IPR011059">
    <property type="entry name" value="Metal-dep_hydrolase_composite"/>
</dbReference>
<dbReference type="OrthoDB" id="9785413at2"/>
<dbReference type="RefSeq" id="WP_062762819.1">
    <property type="nucleotide sequence ID" value="NZ_CP121045.1"/>
</dbReference>
<reference evidence="2 3" key="1">
    <citation type="submission" date="2015-12" db="EMBL/GenBank/DDBJ databases">
        <title>Genome sequence of Tistrella mobilis MCCC 1A02139.</title>
        <authorList>
            <person name="Lu L."/>
            <person name="Lai Q."/>
            <person name="Shao Z."/>
            <person name="Qian P."/>
        </authorList>
    </citation>
    <scope>NUCLEOTIDE SEQUENCE [LARGE SCALE GENOMIC DNA]</scope>
    <source>
        <strain evidence="2 3">MCCC 1A02139</strain>
    </source>
</reference>
<sequence length="381" mass="40585">MTAQTILTNARVVTPETVLPRATVVVAEGRIVELAEGVSGLAGAIDLEGDHLIPGLVELHTDNLERHFAPRPGVRWPSLPAVRAHDAELAAAGITTVFDAVTIGDLKQGNRARDLADMIEAVADAKARDLLRVDHLLHLRCEIAHERMQALVEPLVGHPLTGMLSIMDHTPGQRQFVDEAKYREYYMGKHGVGPDEIEEMIVNQKRMQAEYAPANRAYVVAQARTRGYALASHDDATADHVAEAEADGCSVAEFPTTIEAARASKAAGMAVLMGAPNLVRGGSHSGNVSALALAEAGLLDVLSSDYVPASLLHAAMMLADVEGVGLAAAIRTVTDIPARAVGLDDRGRIAAGAQADLVRFAVVDGHVPLIRNVWRRGRQVL</sequence>
<dbReference type="NCBIfam" id="TIGR02318">
    <property type="entry name" value="phosphono_phnM"/>
    <property type="match status" value="1"/>
</dbReference>
<gene>
    <name evidence="2" type="ORF">AUP44_24725</name>
</gene>
<dbReference type="Proteomes" id="UP000075787">
    <property type="component" value="Unassembled WGS sequence"/>
</dbReference>
<dbReference type="Gene3D" id="2.30.40.10">
    <property type="entry name" value="Urease, subunit C, domain 1"/>
    <property type="match status" value="1"/>
</dbReference>
<dbReference type="PANTHER" id="PTHR43135:SF3">
    <property type="entry name" value="ALPHA-D-RIBOSE 1-METHYLPHOSPHONATE 5-TRIPHOSPHATE DIPHOSPHATASE"/>
    <property type="match status" value="1"/>
</dbReference>
<dbReference type="InterPro" id="IPR013108">
    <property type="entry name" value="Amidohydro_3"/>
</dbReference>
<dbReference type="GeneID" id="97241462"/>
<comment type="caution">
    <text evidence="2">The sequence shown here is derived from an EMBL/GenBank/DDBJ whole genome shotgun (WGS) entry which is preliminary data.</text>
</comment>
<organism evidence="2 3">
    <name type="scientific">Tistrella mobilis</name>
    <dbReference type="NCBI Taxonomy" id="171437"/>
    <lineage>
        <taxon>Bacteria</taxon>
        <taxon>Pseudomonadati</taxon>
        <taxon>Pseudomonadota</taxon>
        <taxon>Alphaproteobacteria</taxon>
        <taxon>Geminicoccales</taxon>
        <taxon>Geminicoccaceae</taxon>
        <taxon>Tistrella</taxon>
    </lineage>
</organism>
<dbReference type="EMBL" id="LPZR01000081">
    <property type="protein sequence ID" value="KYO54711.1"/>
    <property type="molecule type" value="Genomic_DNA"/>
</dbReference>
<dbReference type="NCBIfam" id="NF011990">
    <property type="entry name" value="PRK15446.2-6"/>
    <property type="match status" value="1"/>
</dbReference>
<evidence type="ECO:0000313" key="3">
    <source>
        <dbReference type="Proteomes" id="UP000075787"/>
    </source>
</evidence>
<evidence type="ECO:0000313" key="2">
    <source>
        <dbReference type="EMBL" id="KYO54711.1"/>
    </source>
</evidence>
<dbReference type="CDD" id="cd01306">
    <property type="entry name" value="PhnM"/>
    <property type="match status" value="1"/>
</dbReference>
<dbReference type="NCBIfam" id="NF011987">
    <property type="entry name" value="PRK15446.2-3"/>
    <property type="match status" value="1"/>
</dbReference>
<feature type="domain" description="Amidohydrolase 3" evidence="1">
    <location>
        <begin position="82"/>
        <end position="380"/>
    </location>
</feature>